<evidence type="ECO:0000256" key="12">
    <source>
        <dbReference type="SAM" id="SignalP"/>
    </source>
</evidence>
<evidence type="ECO:0000256" key="1">
    <source>
        <dbReference type="ARBA" id="ARBA00004651"/>
    </source>
</evidence>
<dbReference type="SUPFAM" id="SSF53822">
    <property type="entry name" value="Periplasmic binding protein-like I"/>
    <property type="match status" value="1"/>
</dbReference>
<feature type="transmembrane region" description="Helical" evidence="11">
    <location>
        <begin position="521"/>
        <end position="541"/>
    </location>
</feature>
<feature type="transmembrane region" description="Helical" evidence="11">
    <location>
        <begin position="553"/>
        <end position="578"/>
    </location>
</feature>
<evidence type="ECO:0000313" key="14">
    <source>
        <dbReference type="Ensembl" id="ENSCGRP00001024664.1"/>
    </source>
</evidence>
<evidence type="ECO:0000256" key="10">
    <source>
        <dbReference type="ARBA" id="ARBA00023224"/>
    </source>
</evidence>
<feature type="transmembrane region" description="Helical" evidence="11">
    <location>
        <begin position="482"/>
        <end position="509"/>
    </location>
</feature>
<evidence type="ECO:0000256" key="9">
    <source>
        <dbReference type="ARBA" id="ARBA00023180"/>
    </source>
</evidence>
<dbReference type="PRINTS" id="PR01535">
    <property type="entry name" value="VOMERONASL2R"/>
</dbReference>
<evidence type="ECO:0000256" key="4">
    <source>
        <dbReference type="ARBA" id="ARBA00022729"/>
    </source>
</evidence>
<evidence type="ECO:0000256" key="8">
    <source>
        <dbReference type="ARBA" id="ARBA00023170"/>
    </source>
</evidence>
<feature type="transmembrane region" description="Helical" evidence="11">
    <location>
        <begin position="673"/>
        <end position="693"/>
    </location>
</feature>
<feature type="chain" id="PRO_5034668565" description="G-protein coupled receptors family 3 profile domain-containing protein" evidence="12">
    <location>
        <begin position="17"/>
        <end position="741"/>
    </location>
</feature>
<dbReference type="InterPro" id="IPR011500">
    <property type="entry name" value="GPCR_3_9-Cys_dom"/>
</dbReference>
<feature type="transmembrane region" description="Helical" evidence="11">
    <location>
        <begin position="598"/>
        <end position="618"/>
    </location>
</feature>
<keyword evidence="4 12" id="KW-0732">Signal</keyword>
<dbReference type="InterPro" id="IPR000337">
    <property type="entry name" value="GPCR_3"/>
</dbReference>
<dbReference type="FunFam" id="2.10.50.30:FF:000003">
    <property type="entry name" value="Vomeronasal 2, receptor 120"/>
    <property type="match status" value="1"/>
</dbReference>
<reference evidence="14" key="1">
    <citation type="submission" date="2025-08" db="UniProtKB">
        <authorList>
            <consortium name="Ensembl"/>
        </authorList>
    </citation>
    <scope>IDENTIFICATION</scope>
</reference>
<feature type="domain" description="G-protein coupled receptors family 3 profile" evidence="13">
    <location>
        <begin position="484"/>
        <end position="741"/>
    </location>
</feature>
<dbReference type="Ensembl" id="ENSCGRT00001028910.1">
    <property type="protein sequence ID" value="ENSCGRP00001024664.1"/>
    <property type="gene ID" value="ENSCGRG00001022487.1"/>
</dbReference>
<keyword evidence="6" id="KW-0297">G-protein coupled receptor</keyword>
<evidence type="ECO:0000256" key="11">
    <source>
        <dbReference type="SAM" id="Phobius"/>
    </source>
</evidence>
<dbReference type="Pfam" id="PF00003">
    <property type="entry name" value="7tm_3"/>
    <property type="match status" value="1"/>
</dbReference>
<evidence type="ECO:0000256" key="5">
    <source>
        <dbReference type="ARBA" id="ARBA00022989"/>
    </source>
</evidence>
<dbReference type="PROSITE" id="PS00981">
    <property type="entry name" value="G_PROTEIN_RECEP_F3_3"/>
    <property type="match status" value="1"/>
</dbReference>
<comment type="subcellular location">
    <subcellularLocation>
        <location evidence="1">Cell membrane</location>
        <topology evidence="1">Multi-pass membrane protein</topology>
    </subcellularLocation>
</comment>
<reference evidence="14" key="2">
    <citation type="submission" date="2025-09" db="UniProtKB">
        <authorList>
            <consortium name="Ensembl"/>
        </authorList>
    </citation>
    <scope>IDENTIFICATION</scope>
</reference>
<keyword evidence="3 11" id="KW-0812">Transmembrane</keyword>
<dbReference type="InterPro" id="IPR000068">
    <property type="entry name" value="GPCR_3_Ca_sens_rcpt-rel"/>
</dbReference>
<name>A0A8C2MVM6_CRIGR</name>
<dbReference type="PANTHER" id="PTHR24061">
    <property type="entry name" value="CALCIUM-SENSING RECEPTOR-RELATED"/>
    <property type="match status" value="1"/>
</dbReference>
<evidence type="ECO:0000259" key="13">
    <source>
        <dbReference type="PROSITE" id="PS50259"/>
    </source>
</evidence>
<evidence type="ECO:0000256" key="7">
    <source>
        <dbReference type="ARBA" id="ARBA00023136"/>
    </source>
</evidence>
<dbReference type="CDD" id="cd15283">
    <property type="entry name" value="7tmC_V2R_pheromone"/>
    <property type="match status" value="1"/>
</dbReference>
<dbReference type="GO" id="GO:0004930">
    <property type="term" value="F:G protein-coupled receptor activity"/>
    <property type="evidence" value="ECO:0007669"/>
    <property type="project" value="UniProtKB-KW"/>
</dbReference>
<dbReference type="InterPro" id="IPR017979">
    <property type="entry name" value="GPCR_3_CS"/>
</dbReference>
<keyword evidence="7 11" id="KW-0472">Membrane</keyword>
<dbReference type="Gene3D" id="3.40.50.2300">
    <property type="match status" value="3"/>
</dbReference>
<dbReference type="GO" id="GO:0005886">
    <property type="term" value="C:plasma membrane"/>
    <property type="evidence" value="ECO:0007669"/>
    <property type="project" value="UniProtKB-SubCell"/>
</dbReference>
<proteinExistence type="predicted"/>
<protein>
    <recommendedName>
        <fullName evidence="13">G-protein coupled receptors family 3 profile domain-containing protein</fullName>
    </recommendedName>
</protein>
<keyword evidence="5 11" id="KW-1133">Transmembrane helix</keyword>
<keyword evidence="8" id="KW-0675">Receptor</keyword>
<dbReference type="InterPro" id="IPR017978">
    <property type="entry name" value="GPCR_3_C"/>
</dbReference>
<keyword evidence="2" id="KW-1003">Cell membrane</keyword>
<dbReference type="InterPro" id="IPR004073">
    <property type="entry name" value="GPCR_3_vmron_rcpt_2"/>
</dbReference>
<evidence type="ECO:0000313" key="15">
    <source>
        <dbReference type="Proteomes" id="UP000694386"/>
    </source>
</evidence>
<evidence type="ECO:0000256" key="2">
    <source>
        <dbReference type="ARBA" id="ARBA00022475"/>
    </source>
</evidence>
<dbReference type="PANTHER" id="PTHR24061:SF536">
    <property type="entry name" value="VOMERONASAL 2, RECEPTOR 19-RELATED"/>
    <property type="match status" value="1"/>
</dbReference>
<keyword evidence="10" id="KW-0807">Transducer</keyword>
<sequence>FCLLIILIVFQEQISRFPLNTPSSPGYYQDGDFVIGGLFSLQVTQGDTRSRVGFDSTTYIPDYVYIDLTKHFQHMLAIAIETINKDPNILFNLSLGFYLFNVNFIEMKAMESSVALLSGESPPIPNYTCRPEKSDKLVAISYAPYDPSLGARVQSQPPYQFFPVNTTALGELFLSGITEEMANHRLCVAFGTTDRQRFMERFTLTDVIIVFGDTYSLLRFIYNIFCNIPLGNVWITTSDWDITTLPFGQSLSYTDFGGGLSFSVPMDEILGFKDFLRGVQPGKYPHNTFIQDVWSKLFECPYLDQNFVRNLSRCEQNGTFGYKSSACLGCEDLTPECTPAPLPWKLHPFFKKGQFGRNPDEENVVNQEDLTTKLDLFNYQSLQNGSKAQVKVGEFVFESRSVHHFSLNDKLITWGEYYSETPFSVCCPSCLLGFRKTPTEGKPYCCFDCLPCPKGEIANKTDLDQCIKCPEYQYPNEQQNQYALGVVLVSLAISLSAFSALILGLFICYRDTPIVRANNRNLGYVLLISLMFCFSCSLIFIGQPRTVTCVLRYVIFGVVFSVAVSAILAKTFTVVVTFKAIKPGSKLQMWMVTQLSNAVVCSGSLIPVCICAVWLGTYPPFPDIDIQSEFGCNEGSTLAFYCVLGYLGFLAVLSLFIAFLARRLPDSFNEAKTITFSMLVFCSVWISFIPAYLSSKGKTMVAVEILSILASSAGLLACICLPKCYVILLRSHDQSRKKFFK</sequence>
<dbReference type="InterPro" id="IPR038550">
    <property type="entry name" value="GPCR_3_9-Cys_sf"/>
</dbReference>
<feature type="transmembrane region" description="Helical" evidence="11">
    <location>
        <begin position="638"/>
        <end position="661"/>
    </location>
</feature>
<evidence type="ECO:0000256" key="3">
    <source>
        <dbReference type="ARBA" id="ARBA00022692"/>
    </source>
</evidence>
<dbReference type="PROSITE" id="PS50259">
    <property type="entry name" value="G_PROTEIN_RECEP_F3_4"/>
    <property type="match status" value="1"/>
</dbReference>
<dbReference type="Gene3D" id="2.10.50.30">
    <property type="entry name" value="GPCR, family 3, nine cysteines domain"/>
    <property type="match status" value="1"/>
</dbReference>
<keyword evidence="9" id="KW-0325">Glycoprotein</keyword>
<dbReference type="AlphaFoldDB" id="A0A8C2MVM6"/>
<feature type="signal peptide" evidence="12">
    <location>
        <begin position="1"/>
        <end position="16"/>
    </location>
</feature>
<dbReference type="Proteomes" id="UP000694386">
    <property type="component" value="Unplaced"/>
</dbReference>
<feature type="transmembrane region" description="Helical" evidence="11">
    <location>
        <begin position="705"/>
        <end position="728"/>
    </location>
</feature>
<dbReference type="Pfam" id="PF07562">
    <property type="entry name" value="NCD3G"/>
    <property type="match status" value="1"/>
</dbReference>
<dbReference type="PRINTS" id="PR00248">
    <property type="entry name" value="GPCRMGR"/>
</dbReference>
<organism evidence="14 15">
    <name type="scientific">Cricetulus griseus</name>
    <name type="common">Chinese hamster</name>
    <name type="synonym">Cricetulus barabensis griseus</name>
    <dbReference type="NCBI Taxonomy" id="10029"/>
    <lineage>
        <taxon>Eukaryota</taxon>
        <taxon>Metazoa</taxon>
        <taxon>Chordata</taxon>
        <taxon>Craniata</taxon>
        <taxon>Vertebrata</taxon>
        <taxon>Euteleostomi</taxon>
        <taxon>Mammalia</taxon>
        <taxon>Eutheria</taxon>
        <taxon>Euarchontoglires</taxon>
        <taxon>Glires</taxon>
        <taxon>Rodentia</taxon>
        <taxon>Myomorpha</taxon>
        <taxon>Muroidea</taxon>
        <taxon>Cricetidae</taxon>
        <taxon>Cricetinae</taxon>
        <taxon>Cricetulus</taxon>
    </lineage>
</organism>
<accession>A0A8C2MVM6</accession>
<evidence type="ECO:0000256" key="6">
    <source>
        <dbReference type="ARBA" id="ARBA00023040"/>
    </source>
</evidence>
<dbReference type="InterPro" id="IPR028082">
    <property type="entry name" value="Peripla_BP_I"/>
</dbReference>